<evidence type="ECO:0000313" key="2">
    <source>
        <dbReference type="Proteomes" id="UP000016521"/>
    </source>
</evidence>
<sequence>MPKFKALILLIYFILEVDKICPRTEKVSAADTSSPKVIAL</sequence>
<evidence type="ECO:0000313" key="1">
    <source>
        <dbReference type="EMBL" id="ATD09946.1"/>
    </source>
</evidence>
<accession>A0ABN5CSM6</accession>
<name>A0ABN5CSM6_PSEO7</name>
<proteinExistence type="predicted"/>
<dbReference type="EMBL" id="CP011925">
    <property type="protein sequence ID" value="ATD09946.1"/>
    <property type="molecule type" value="Genomic_DNA"/>
</dbReference>
<organism evidence="1 2">
    <name type="scientific">Pseudoalteromonas piscicida</name>
    <dbReference type="NCBI Taxonomy" id="43662"/>
    <lineage>
        <taxon>Bacteria</taxon>
        <taxon>Pseudomonadati</taxon>
        <taxon>Pseudomonadota</taxon>
        <taxon>Gammaproteobacteria</taxon>
        <taxon>Alteromonadales</taxon>
        <taxon>Pseudoalteromonadaceae</taxon>
        <taxon>Pseudoalteromonas</taxon>
    </lineage>
</organism>
<reference evidence="1 2" key="1">
    <citation type="submission" date="2015-06" db="EMBL/GenBank/DDBJ databases">
        <authorList>
            <person name="Xie B.-B."/>
            <person name="Rong J.-C."/>
            <person name="Qin Q.-L."/>
            <person name="Zhang Y.-Z."/>
        </authorList>
    </citation>
    <scope>NUCLEOTIDE SEQUENCE [LARGE SCALE GENOMIC DNA]</scope>
    <source>
        <strain evidence="1 2">JCM 20779</strain>
    </source>
</reference>
<protein>
    <submittedName>
        <fullName evidence="1">Uncharacterized protein</fullName>
    </submittedName>
</protein>
<gene>
    <name evidence="1" type="ORF">PPIS_b0877</name>
</gene>
<keyword evidence="2" id="KW-1185">Reference proteome</keyword>
<dbReference type="Proteomes" id="UP000016521">
    <property type="component" value="Chromosome II"/>
</dbReference>